<feature type="transmembrane region" description="Helical" evidence="2">
    <location>
        <begin position="171"/>
        <end position="194"/>
    </location>
</feature>
<accession>A0A158KNQ6</accession>
<keyword evidence="4" id="KW-1185">Reference proteome</keyword>
<keyword evidence="2" id="KW-0812">Transmembrane</keyword>
<sequence length="244" mass="28580">MFLIGHRGRWSSPEPAAQGQGTDEQWQDSVSGTSQMFGHMAALPPLANLPRPCDAGLDKAVANKDSSRAREWFCFSTRSQGRSSCCENDRETSAAEPKKFQAFSQCMHYPYRESVERWCLRVPTAFLHRQLGCMRAWSLLVRHEAQENVMAQLLNIDRVFRQLSKNASANWPFTLIVFAVMSLFLLRNVTWWVYRVYRHRQVHDILVYHFRRLSRRDHKLSSTREERTREIRSAKNHGFRKSIY</sequence>
<dbReference type="AlphaFoldDB" id="A0A158KNQ6"/>
<evidence type="ECO:0000256" key="1">
    <source>
        <dbReference type="SAM" id="MobiDB-lite"/>
    </source>
</evidence>
<evidence type="ECO:0000256" key="2">
    <source>
        <dbReference type="SAM" id="Phobius"/>
    </source>
</evidence>
<dbReference type="Proteomes" id="UP000054770">
    <property type="component" value="Unassembled WGS sequence"/>
</dbReference>
<keyword evidence="2" id="KW-1133">Transmembrane helix</keyword>
<protein>
    <submittedName>
        <fullName evidence="3">Uncharacterized protein</fullName>
    </submittedName>
</protein>
<reference evidence="3" key="1">
    <citation type="submission" date="2016-01" db="EMBL/GenBank/DDBJ databases">
        <authorList>
            <person name="Peeters C."/>
        </authorList>
    </citation>
    <scope>NUCLEOTIDE SEQUENCE [LARGE SCALE GENOMIC DNA]</scope>
    <source>
        <strain evidence="3">LMG 22940</strain>
    </source>
</reference>
<organism evidence="3 4">
    <name type="scientific">Caballeronia choica</name>
    <dbReference type="NCBI Taxonomy" id="326476"/>
    <lineage>
        <taxon>Bacteria</taxon>
        <taxon>Pseudomonadati</taxon>
        <taxon>Pseudomonadota</taxon>
        <taxon>Betaproteobacteria</taxon>
        <taxon>Burkholderiales</taxon>
        <taxon>Burkholderiaceae</taxon>
        <taxon>Caballeronia</taxon>
    </lineage>
</organism>
<comment type="caution">
    <text evidence="3">The sequence shown here is derived from an EMBL/GenBank/DDBJ whole genome shotgun (WGS) entry which is preliminary data.</text>
</comment>
<feature type="region of interest" description="Disordered" evidence="1">
    <location>
        <begin position="1"/>
        <end position="30"/>
    </location>
</feature>
<gene>
    <name evidence="3" type="ORF">AWB68_06366</name>
</gene>
<evidence type="ECO:0000313" key="4">
    <source>
        <dbReference type="Proteomes" id="UP000054770"/>
    </source>
</evidence>
<dbReference type="EMBL" id="FCON02000113">
    <property type="protein sequence ID" value="SAL82051.1"/>
    <property type="molecule type" value="Genomic_DNA"/>
</dbReference>
<feature type="compositionally biased region" description="Polar residues" evidence="1">
    <location>
        <begin position="19"/>
        <end position="30"/>
    </location>
</feature>
<evidence type="ECO:0000313" key="3">
    <source>
        <dbReference type="EMBL" id="SAL82051.1"/>
    </source>
</evidence>
<name>A0A158KNQ6_9BURK</name>
<keyword evidence="2" id="KW-0472">Membrane</keyword>
<proteinExistence type="predicted"/>